<evidence type="ECO:0000313" key="11">
    <source>
        <dbReference type="EMBL" id="KAK3856370.1"/>
    </source>
</evidence>
<dbReference type="AlphaFoldDB" id="A0AAE1BT50"/>
<dbReference type="SUPFAM" id="SSF48264">
    <property type="entry name" value="Cytochrome P450"/>
    <property type="match status" value="1"/>
</dbReference>
<accession>A0AAE1BT50</accession>
<dbReference type="GO" id="GO:0020037">
    <property type="term" value="F:heme binding"/>
    <property type="evidence" value="ECO:0007669"/>
    <property type="project" value="InterPro"/>
</dbReference>
<feature type="region of interest" description="Disordered" evidence="10">
    <location>
        <begin position="30"/>
        <end position="70"/>
    </location>
</feature>
<reference evidence="11" key="1">
    <citation type="submission" date="2023-10" db="EMBL/GenBank/DDBJ databases">
        <title>Genome assemblies of two species of porcelain crab, Petrolisthes cinctipes and Petrolisthes manimaculis (Anomura: Porcellanidae).</title>
        <authorList>
            <person name="Angst P."/>
        </authorList>
    </citation>
    <scope>NUCLEOTIDE SEQUENCE</scope>
    <source>
        <strain evidence="11">PB745_01</strain>
        <tissue evidence="11">Gill</tissue>
    </source>
</reference>
<protein>
    <recommendedName>
        <fullName evidence="13">Cytochrome P450 302a1, mitochondrial</fullName>
    </recommendedName>
</protein>
<evidence type="ECO:0000256" key="6">
    <source>
        <dbReference type="ARBA" id="ARBA00023004"/>
    </source>
</evidence>
<dbReference type="InterPro" id="IPR017972">
    <property type="entry name" value="Cyt_P450_CS"/>
</dbReference>
<evidence type="ECO:0000256" key="1">
    <source>
        <dbReference type="ARBA" id="ARBA00001971"/>
    </source>
</evidence>
<sequence>MPSGATCKVGFFCLTRRSFRRSQSHIGTLTENSRSLHTRPSQCPSAPYVSPPPGMRESEKDDDDVKPFEDIPGPRSLPIIGTLHHYLPGIGQYSFSRLHHTGLRKLQQFGPIVREQLIGGVTLLLLYDPRDIEVMYAREGRYPMRRSHTALEKYRLDRPNMYNNGGLLPTNGEEWWDVRRRAQRVLSRPACVQSRLPHVNKVCQEFTEVLGKLKSPQTDQVGDFLNLERRLLLELTMVATLDVGLGCLQGGSGEGNEEAEALMTAAHDSNSTILGTDNGLQLWRLIDTPLYRRLIRGQDTIYRIAQKYVEAKEAELKAEGWSVESREGPLSVLEYCLLESGLDKKDIIGVFCDTLLAGIDTGAFTLSYVLHNLACNPDKQEVLAQEAKQLLDATGGEVTPKVISEARYLKAVLRETYRLRPVSIGVGRIMQEDTVIRGYKVPKGTVVVTQNQVSCRLPQYFPDPDTFIPERWLIRRSTMHSDAPHPYLVLPFGHGPRACIGRRMAEQNLHVAILQLMWRYHVGWAGGTDLRTHFCGLAECDHHVTVLPSP</sequence>
<dbReference type="InterPro" id="IPR050479">
    <property type="entry name" value="CYP11_CYP27_families"/>
</dbReference>
<evidence type="ECO:0008006" key="13">
    <source>
        <dbReference type="Google" id="ProtNLM"/>
    </source>
</evidence>
<dbReference type="GO" id="GO:0016705">
    <property type="term" value="F:oxidoreductase activity, acting on paired donors, with incorporation or reduction of molecular oxygen"/>
    <property type="evidence" value="ECO:0007669"/>
    <property type="project" value="InterPro"/>
</dbReference>
<keyword evidence="12" id="KW-1185">Reference proteome</keyword>
<dbReference type="EMBL" id="JAWQEG010005901">
    <property type="protein sequence ID" value="KAK3856370.1"/>
    <property type="molecule type" value="Genomic_DNA"/>
</dbReference>
<dbReference type="FunFam" id="1.10.630.10:FF:000006">
    <property type="entry name" value="Cytochrome P450 302a1, mitochondrial"/>
    <property type="match status" value="1"/>
</dbReference>
<keyword evidence="3 8" id="KW-0349">Heme</keyword>
<feature type="binding site" description="axial binding residue" evidence="8">
    <location>
        <position position="499"/>
    </location>
    <ligand>
        <name>heme</name>
        <dbReference type="ChEBI" id="CHEBI:30413"/>
    </ligand>
    <ligandPart>
        <name>Fe</name>
        <dbReference type="ChEBI" id="CHEBI:18248"/>
    </ligandPart>
</feature>
<keyword evidence="6 8" id="KW-0408">Iron</keyword>
<evidence type="ECO:0000313" key="12">
    <source>
        <dbReference type="Proteomes" id="UP001286313"/>
    </source>
</evidence>
<dbReference type="Gene3D" id="1.10.630.10">
    <property type="entry name" value="Cytochrome P450"/>
    <property type="match status" value="1"/>
</dbReference>
<feature type="compositionally biased region" description="Polar residues" evidence="10">
    <location>
        <begin position="30"/>
        <end position="44"/>
    </location>
</feature>
<evidence type="ECO:0000256" key="8">
    <source>
        <dbReference type="PIRSR" id="PIRSR602401-1"/>
    </source>
</evidence>
<keyword evidence="4 8" id="KW-0479">Metal-binding</keyword>
<dbReference type="Proteomes" id="UP001286313">
    <property type="component" value="Unassembled WGS sequence"/>
</dbReference>
<evidence type="ECO:0000256" key="2">
    <source>
        <dbReference type="ARBA" id="ARBA00010617"/>
    </source>
</evidence>
<evidence type="ECO:0000256" key="5">
    <source>
        <dbReference type="ARBA" id="ARBA00023002"/>
    </source>
</evidence>
<name>A0AAE1BT50_PETCI</name>
<dbReference type="InterPro" id="IPR001128">
    <property type="entry name" value="Cyt_P450"/>
</dbReference>
<proteinExistence type="inferred from homology"/>
<dbReference type="InterPro" id="IPR036396">
    <property type="entry name" value="Cyt_P450_sf"/>
</dbReference>
<dbReference type="InterPro" id="IPR002401">
    <property type="entry name" value="Cyt_P450_E_grp-I"/>
</dbReference>
<dbReference type="Pfam" id="PF00067">
    <property type="entry name" value="p450"/>
    <property type="match status" value="1"/>
</dbReference>
<dbReference type="PROSITE" id="PS00086">
    <property type="entry name" value="CYTOCHROME_P450"/>
    <property type="match status" value="1"/>
</dbReference>
<gene>
    <name evidence="11" type="ORF">Pcinc_037305</name>
</gene>
<dbReference type="GO" id="GO:0005506">
    <property type="term" value="F:iron ion binding"/>
    <property type="evidence" value="ECO:0007669"/>
    <property type="project" value="InterPro"/>
</dbReference>
<evidence type="ECO:0000256" key="7">
    <source>
        <dbReference type="ARBA" id="ARBA00023033"/>
    </source>
</evidence>
<evidence type="ECO:0000256" key="4">
    <source>
        <dbReference type="ARBA" id="ARBA00022723"/>
    </source>
</evidence>
<keyword evidence="5 9" id="KW-0560">Oxidoreductase</keyword>
<comment type="cofactor">
    <cofactor evidence="1 8">
        <name>heme</name>
        <dbReference type="ChEBI" id="CHEBI:30413"/>
    </cofactor>
</comment>
<dbReference type="PANTHER" id="PTHR24279">
    <property type="entry name" value="CYTOCHROME P450"/>
    <property type="match status" value="1"/>
</dbReference>
<evidence type="ECO:0000256" key="10">
    <source>
        <dbReference type="SAM" id="MobiDB-lite"/>
    </source>
</evidence>
<feature type="compositionally biased region" description="Basic and acidic residues" evidence="10">
    <location>
        <begin position="56"/>
        <end position="69"/>
    </location>
</feature>
<dbReference type="PANTHER" id="PTHR24279:SF120">
    <property type="entry name" value="CYTOCHROME P450"/>
    <property type="match status" value="1"/>
</dbReference>
<evidence type="ECO:0000256" key="9">
    <source>
        <dbReference type="RuleBase" id="RU000461"/>
    </source>
</evidence>
<comment type="similarity">
    <text evidence="2 9">Belongs to the cytochrome P450 family.</text>
</comment>
<dbReference type="CDD" id="cd11054">
    <property type="entry name" value="CYP24A1-like"/>
    <property type="match status" value="1"/>
</dbReference>
<dbReference type="GO" id="GO:0004497">
    <property type="term" value="F:monooxygenase activity"/>
    <property type="evidence" value="ECO:0007669"/>
    <property type="project" value="UniProtKB-KW"/>
</dbReference>
<comment type="caution">
    <text evidence="11">The sequence shown here is derived from an EMBL/GenBank/DDBJ whole genome shotgun (WGS) entry which is preliminary data.</text>
</comment>
<keyword evidence="7 9" id="KW-0503">Monooxygenase</keyword>
<dbReference type="PRINTS" id="PR00385">
    <property type="entry name" value="P450"/>
</dbReference>
<evidence type="ECO:0000256" key="3">
    <source>
        <dbReference type="ARBA" id="ARBA00022617"/>
    </source>
</evidence>
<organism evidence="11 12">
    <name type="scientific">Petrolisthes cinctipes</name>
    <name type="common">Flat porcelain crab</name>
    <dbReference type="NCBI Taxonomy" id="88211"/>
    <lineage>
        <taxon>Eukaryota</taxon>
        <taxon>Metazoa</taxon>
        <taxon>Ecdysozoa</taxon>
        <taxon>Arthropoda</taxon>
        <taxon>Crustacea</taxon>
        <taxon>Multicrustacea</taxon>
        <taxon>Malacostraca</taxon>
        <taxon>Eumalacostraca</taxon>
        <taxon>Eucarida</taxon>
        <taxon>Decapoda</taxon>
        <taxon>Pleocyemata</taxon>
        <taxon>Anomura</taxon>
        <taxon>Galatheoidea</taxon>
        <taxon>Porcellanidae</taxon>
        <taxon>Petrolisthes</taxon>
    </lineage>
</organism>
<dbReference type="PRINTS" id="PR00463">
    <property type="entry name" value="EP450I"/>
</dbReference>